<name>A0A8T2PEW8_9TELE</name>
<dbReference type="Proteomes" id="UP000824540">
    <property type="component" value="Unassembled WGS sequence"/>
</dbReference>
<evidence type="ECO:0000256" key="5">
    <source>
        <dbReference type="ARBA" id="ARBA00022737"/>
    </source>
</evidence>
<feature type="transmembrane region" description="Helical" evidence="19">
    <location>
        <begin position="1014"/>
        <end position="1035"/>
    </location>
</feature>
<accession>A0A8T2PEW8</accession>
<keyword evidence="12" id="KW-1015">Disulfide bond</keyword>
<evidence type="ECO:0000256" key="13">
    <source>
        <dbReference type="ARBA" id="ARBA00023180"/>
    </source>
</evidence>
<dbReference type="GO" id="GO:0031032">
    <property type="term" value="P:actomyosin structure organization"/>
    <property type="evidence" value="ECO:0007669"/>
    <property type="project" value="InterPro"/>
</dbReference>
<dbReference type="Pfam" id="PF23321">
    <property type="entry name" value="R1_ABCA1"/>
    <property type="match status" value="1"/>
</dbReference>
<keyword evidence="3" id="KW-0597">Phosphoprotein</keyword>
<keyword evidence="14 17" id="KW-0009">Actin-binding</keyword>
<feature type="transmembrane region" description="Helical" evidence="19">
    <location>
        <begin position="985"/>
        <end position="1008"/>
    </location>
</feature>
<comment type="subcellular location">
    <subcellularLocation>
        <location evidence="1">Membrane</location>
        <topology evidence="1">Multi-pass membrane protein</topology>
    </subcellularLocation>
</comment>
<evidence type="ECO:0000256" key="9">
    <source>
        <dbReference type="ARBA" id="ARBA00022967"/>
    </source>
</evidence>
<keyword evidence="4 19" id="KW-0812">Transmembrane</keyword>
<dbReference type="InterPro" id="IPR003096">
    <property type="entry name" value="SM22_calponin"/>
</dbReference>
<feature type="compositionally biased region" description="Basic and acidic residues" evidence="18">
    <location>
        <begin position="1423"/>
        <end position="1432"/>
    </location>
</feature>
<feature type="transmembrane region" description="Helical" evidence="19">
    <location>
        <begin position="2022"/>
        <end position="2044"/>
    </location>
</feature>
<dbReference type="PRINTS" id="PR00888">
    <property type="entry name" value="SM22CALPONIN"/>
</dbReference>
<evidence type="ECO:0000256" key="18">
    <source>
        <dbReference type="SAM" id="MobiDB-lite"/>
    </source>
</evidence>
<dbReference type="PANTHER" id="PTHR19229:SF49">
    <property type="entry name" value="PHOSPHOLIPID-TRANSPORTING ATPASE ABCA7"/>
    <property type="match status" value="1"/>
</dbReference>
<evidence type="ECO:0000256" key="3">
    <source>
        <dbReference type="ARBA" id="ARBA00022553"/>
    </source>
</evidence>
<keyword evidence="13" id="KW-0325">Glycoprotein</keyword>
<dbReference type="InterPro" id="IPR026082">
    <property type="entry name" value="ABCA"/>
</dbReference>
<evidence type="ECO:0000256" key="16">
    <source>
        <dbReference type="ARBA" id="ARBA00034036"/>
    </source>
</evidence>
<dbReference type="Pfam" id="PF12698">
    <property type="entry name" value="ABC2_membrane_3"/>
    <property type="match status" value="2"/>
</dbReference>
<dbReference type="PROSITE" id="PS00211">
    <property type="entry name" value="ABC_TRANSPORTER_1"/>
    <property type="match status" value="1"/>
</dbReference>
<dbReference type="PROSITE" id="PS51122">
    <property type="entry name" value="CALPONIN_2"/>
    <property type="match status" value="3"/>
</dbReference>
<dbReference type="Pfam" id="PF00402">
    <property type="entry name" value="Calponin"/>
    <property type="match status" value="3"/>
</dbReference>
<dbReference type="CDD" id="cd03263">
    <property type="entry name" value="ABC_subfamily_A"/>
    <property type="match status" value="2"/>
</dbReference>
<evidence type="ECO:0000256" key="7">
    <source>
        <dbReference type="ARBA" id="ARBA00022840"/>
    </source>
</evidence>
<dbReference type="SUPFAM" id="SSF52540">
    <property type="entry name" value="P-loop containing nucleoside triphosphate hydrolases"/>
    <property type="match status" value="2"/>
</dbReference>
<dbReference type="FunFam" id="3.40.50.300:FF:000232">
    <property type="entry name" value="ATP-binding cassette, sub-family A (ABC1), member 1"/>
    <property type="match status" value="1"/>
</dbReference>
<dbReference type="InterPro" id="IPR001715">
    <property type="entry name" value="CH_dom"/>
</dbReference>
<dbReference type="CDD" id="cd21283">
    <property type="entry name" value="CH_CNN2"/>
    <property type="match status" value="1"/>
</dbReference>
<evidence type="ECO:0000256" key="10">
    <source>
        <dbReference type="ARBA" id="ARBA00022989"/>
    </source>
</evidence>
<dbReference type="PRINTS" id="PR00889">
    <property type="entry name" value="CALPONIN"/>
</dbReference>
<evidence type="ECO:0000256" key="19">
    <source>
        <dbReference type="SAM" id="Phobius"/>
    </source>
</evidence>
<organism evidence="22 23">
    <name type="scientific">Albula glossodonta</name>
    <name type="common">roundjaw bonefish</name>
    <dbReference type="NCBI Taxonomy" id="121402"/>
    <lineage>
        <taxon>Eukaryota</taxon>
        <taxon>Metazoa</taxon>
        <taxon>Chordata</taxon>
        <taxon>Craniata</taxon>
        <taxon>Vertebrata</taxon>
        <taxon>Euteleostomi</taxon>
        <taxon>Actinopterygii</taxon>
        <taxon>Neopterygii</taxon>
        <taxon>Teleostei</taxon>
        <taxon>Albuliformes</taxon>
        <taxon>Albulidae</taxon>
        <taxon>Albula</taxon>
    </lineage>
</organism>
<evidence type="ECO:0000256" key="6">
    <source>
        <dbReference type="ARBA" id="ARBA00022741"/>
    </source>
</evidence>
<feature type="transmembrane region" description="Helical" evidence="19">
    <location>
        <begin position="331"/>
        <end position="350"/>
    </location>
</feature>
<feature type="region of interest" description="Disordered" evidence="18">
    <location>
        <begin position="1520"/>
        <end position="1551"/>
    </location>
</feature>
<evidence type="ECO:0000313" key="22">
    <source>
        <dbReference type="EMBL" id="KAG9350749.1"/>
    </source>
</evidence>
<keyword evidence="9" id="KW-1278">Translocase</keyword>
<dbReference type="FunFam" id="3.40.50.300:FF:000264">
    <property type="entry name" value="ATP-binding cassette, sub-family A (ABC1), member 1"/>
    <property type="match status" value="1"/>
</dbReference>
<feature type="transmembrane region" description="Helical" evidence="19">
    <location>
        <begin position="2101"/>
        <end position="2121"/>
    </location>
</feature>
<dbReference type="PROSITE" id="PS01052">
    <property type="entry name" value="CALPONIN_1"/>
    <property type="match status" value="2"/>
</dbReference>
<dbReference type="Gene3D" id="1.10.418.10">
    <property type="entry name" value="Calponin-like domain"/>
    <property type="match status" value="1"/>
</dbReference>
<dbReference type="InterPro" id="IPR001997">
    <property type="entry name" value="Calponin/LIMCH1"/>
</dbReference>
<evidence type="ECO:0000256" key="17">
    <source>
        <dbReference type="RuleBase" id="RU361224"/>
    </source>
</evidence>
<dbReference type="Pfam" id="PF00307">
    <property type="entry name" value="CH"/>
    <property type="match status" value="1"/>
</dbReference>
<dbReference type="Pfam" id="PF00005">
    <property type="entry name" value="ABC_tran"/>
    <property type="match status" value="2"/>
</dbReference>
<feature type="transmembrane region" description="Helical" evidence="19">
    <location>
        <begin position="947"/>
        <end position="973"/>
    </location>
</feature>
<proteinExistence type="inferred from homology"/>
<keyword evidence="23" id="KW-1185">Reference proteome</keyword>
<evidence type="ECO:0000256" key="11">
    <source>
        <dbReference type="ARBA" id="ARBA00023136"/>
    </source>
</evidence>
<dbReference type="InterPro" id="IPR000557">
    <property type="entry name" value="Calponin_repeat"/>
</dbReference>
<evidence type="ECO:0000313" key="23">
    <source>
        <dbReference type="Proteomes" id="UP000824540"/>
    </source>
</evidence>
<comment type="catalytic activity">
    <reaction evidence="16">
        <text>ATP + H2O + phospholipidSide 1 = ADP + phosphate + phospholipidSide 2.</text>
        <dbReference type="EC" id="7.6.2.1"/>
    </reaction>
</comment>
<feature type="transmembrane region" description="Helical" evidence="19">
    <location>
        <begin position="2064"/>
        <end position="2089"/>
    </location>
</feature>
<dbReference type="PANTHER" id="PTHR19229">
    <property type="entry name" value="ATP-BINDING CASSETTE TRANSPORTER SUBFAMILY A ABCA"/>
    <property type="match status" value="1"/>
</dbReference>
<feature type="transmembrane region" description="Helical" evidence="19">
    <location>
        <begin position="2133"/>
        <end position="2157"/>
    </location>
</feature>
<dbReference type="InterPro" id="IPR013525">
    <property type="entry name" value="ABC2_TM"/>
</dbReference>
<dbReference type="SMART" id="SM00033">
    <property type="entry name" value="CH"/>
    <property type="match status" value="1"/>
</dbReference>
<dbReference type="SMART" id="SM00382">
    <property type="entry name" value="AAA"/>
    <property type="match status" value="2"/>
</dbReference>
<dbReference type="GO" id="GO:0003779">
    <property type="term" value="F:actin binding"/>
    <property type="evidence" value="ECO:0007669"/>
    <property type="project" value="UniProtKB-KW"/>
</dbReference>
<evidence type="ECO:0000256" key="8">
    <source>
        <dbReference type="ARBA" id="ARBA00022860"/>
    </source>
</evidence>
<gene>
    <name evidence="22" type="ORF">JZ751_024638</name>
</gene>
<feature type="transmembrane region" description="Helical" evidence="19">
    <location>
        <begin position="1558"/>
        <end position="1578"/>
    </location>
</feature>
<dbReference type="GO" id="GO:0005524">
    <property type="term" value="F:ATP binding"/>
    <property type="evidence" value="ECO:0007669"/>
    <property type="project" value="UniProtKB-KW"/>
</dbReference>
<keyword evidence="11 19" id="KW-0472">Membrane</keyword>
<evidence type="ECO:0000259" key="20">
    <source>
        <dbReference type="PROSITE" id="PS50021"/>
    </source>
</evidence>
<feature type="region of interest" description="Disordered" evidence="18">
    <location>
        <begin position="2605"/>
        <end position="2685"/>
    </location>
</feature>
<keyword evidence="6" id="KW-0547">Nucleotide-binding</keyword>
<comment type="similarity">
    <text evidence="2 17">Belongs to the calponin family.</text>
</comment>
<dbReference type="GO" id="GO:0005548">
    <property type="term" value="F:phospholipid transporter activity"/>
    <property type="evidence" value="ECO:0007669"/>
    <property type="project" value="UniProtKB-ARBA"/>
</dbReference>
<reference evidence="22" key="1">
    <citation type="thesis" date="2021" institute="BYU ScholarsArchive" country="Provo, UT, USA">
        <title>Applications of and Algorithms for Genome Assembly and Genomic Analyses with an Emphasis on Marine Teleosts.</title>
        <authorList>
            <person name="Pickett B.D."/>
        </authorList>
    </citation>
    <scope>NUCLEOTIDE SEQUENCE</scope>
    <source>
        <strain evidence="22">HI-2016</strain>
    </source>
</reference>
<dbReference type="GO" id="GO:0140359">
    <property type="term" value="F:ABC-type transporter activity"/>
    <property type="evidence" value="ECO:0007669"/>
    <property type="project" value="InterPro"/>
</dbReference>
<feature type="transmembrane region" description="Helical" evidence="19">
    <location>
        <begin position="907"/>
        <end position="927"/>
    </location>
</feature>
<feature type="region of interest" description="Disordered" evidence="18">
    <location>
        <begin position="1406"/>
        <end position="1438"/>
    </location>
</feature>
<keyword evidence="8 17" id="KW-0112">Calmodulin-binding</keyword>
<dbReference type="SUPFAM" id="SSF47576">
    <property type="entry name" value="Calponin-homology domain, CH-domain"/>
    <property type="match status" value="1"/>
</dbReference>
<feature type="domain" description="ABC transporter" evidence="21">
    <location>
        <begin position="2280"/>
        <end position="2512"/>
    </location>
</feature>
<comment type="function">
    <text evidence="15 17">Thin filament-associated protein that is implicated in the regulation and modulation of smooth muscle contraction. It is capable of binding to actin, calmodulin and tropomyosin. The interaction of calponin with actin inhibits the actomyosin Mg-ATPase activity.</text>
</comment>
<keyword evidence="5" id="KW-0677">Repeat</keyword>
<dbReference type="InterPro" id="IPR003439">
    <property type="entry name" value="ABC_transporter-like_ATP-bd"/>
</dbReference>
<evidence type="ECO:0000256" key="2">
    <source>
        <dbReference type="ARBA" id="ARBA00009631"/>
    </source>
</evidence>
<sequence length="2685" mass="296929">MSNSQFNRGPAYGFSAEVKSKIAQKYDPQKEEELRIWIEDVTGCSIGDDFQKGLKNGVILCQLINKLQPGSVKKINQSAQNWHQLENLSNFIKAMTTYGLKPHDIFEANDLFECGNMTQVQTTLLALAGMAKTKGMQSRVDIGVKYADKQERAFDEEKMKAGHCVIGLQMGTNKCASQAGMNAYGTRRHLYDPKSHILPPMDNSTISLQMGTNKGASQAGMTAPGTRRAIYDQKLGTDKCDNSTMSLQMGFTQGANQSGQNFGLGRQIYDAKYCPKGEVLEDQNGAGAGGYAPDLLAELWPGSTLQLTMGIGTQLFLLLWKNITYRRRNKIQLIIELLWPLFLFVILICVRRSHPPYKQSQCHFPNKALPSAGTLPWVQGIICNVNNPCFHQPTPGENPGKVGNFDNSILSRLFVDARTILSYSGNQSVVSGFQNLLVAAQNLGERPGAWPNLPVGEYLRANETFSSFLLANGSLSPSALDQLMRARLNFQVVSLAGAGLRLKDIVCNATLLGQYLTVGRGESISDLQSHLCAIPSDTLQAAEQLFLSQLDYSKIVTTLSKAVGSVTQEVAVMMDELSSLSSFSDMNRELRMLSPENRTALPRESFRAFSRIMCGHPEGGGERIPSLNWYEDNDIKSFLGKNGTEEVNMENDNTTTPYCKSLIQSLESNPLSRIVWRGIKPLFIGRLLYTPDTPVTRSIMKEVNRTFQDLKILEDLQGAWEEVGPRIWTFMESSVEIRLLQDLLRRPEVAVLVNLRLENTSWTASRIARFLSTPSSDAPRREWERYTWLDVYKEVNNTINTISQVTQCFSLNKLEGTASEGEMIERALELLEDRQFWAGVVFLLPDPSSPTLPPHVSYKIRMDIDDVTRTNKIKDRFWDPGPAADPFNDMRYVWGGFVFLRVLNRSLPLFMTLAWIYSVAMIIKGVVYEKEARLKETMRIMGLGTGMLWVSWFISSFVPFLISAGLLISLLKARWGDILPYSNPAVVFFFLAAFATATIMQCFLISTFFSRANLAAACGGLIYFSLYLPYVLCVAWRDRLTFPLRIFASFLSPVAFGFGCEYFSVYEEQGVGIQWYNLISSPVEGDSYNFKTSIMMLYVDAVIYGVAAWYIEAVFPGEFGIPRPWYFIFQLNYWGGVPLEVGLPIPPAPQGDSDMCLEEEPSHLPLGVAIRNLVKIYKQGAKLAVNHLSLKFYEGQITSFLGHNGAGKTTTMSILTGLFPPTAGTIYVKSMDIRSDMDIIRQTLGVCPQHNVLFDILTVEEHVWFYGRMKGLSDCEVRKEMDQLLEDVGLLHKRNEQTKNLSGGMQRKLSVAIAFVGGSKVVVLDEPTAGVDPYSRRGIWDLLLKYRKDRTIILSTHYMDEADLLGDRIAIISQGKLCCCGSPLFLKARLGTGYYLTVVKRDVENGPSHSASGGKVSLPANTKDSDSSKSDDTGLGSEDSGSDVAALLALARRHIPQARLVEDVGREAVINFPHTATEDGSLACFLAELDKRLGELGVTSYGLSDTTLEEIFLKVAEDTGVDRDPEETQSSPSVPLGQQGDPAEEQETGNLPHPFTHYASIVLPAVFVLIALLFSLIVPPFGKYPPLELQPWMYGEQYTFYSNDAPGDPDIQNVIDALLDRPGFGTKCMETSKGPQCVDEEGTMYQRPHVSFATWKLLNNGNWTADQPSPECECSSEDVRRMLPDCPEGAGGIPPPQVSVCCMLPDCPEGAGGIPPPQVSVCCMLPDCSEGAGGIPPPQVSVCRMLPDCSEGAGGIPPPQVSVCCMLPDCPEGAGGIPPPQVSVCCMLPDCSEGAGGIPPPQVSVCCMLPDCSEGAGGIPPPQVSVCCMLPDCSEGAGAFHHLRTEPHILHCAPQIRRLTGDILQNLTGRNLSDYLVKTYPQILSKSLKTKKWVNEMRYGGFSLGGSSSQPLPEVHRLEESVLAIRTRYRVAQNSSLDNLLHRLPGVLGGLHSKKNVKVWFNNKGWHAVTSFINVMNNGLLRASLPPGLERRKHGITAYNHPLNLTKEQLTEMAMMTTSVDVLVSICVIFAMSFVPASFVLFLIEERVSKAKHLQFVSGVKPLLYWLANFTWDMINYTVPATMVVLIFISFQQQSYVSETNLPALVLLLMLYGWSITPLMYPASFLFSVPSTAYVVLTSVNLFIGINGSIATFVLELFVDQHLNDVNKILKKVFLIFPHFCLGRGLIDMAKNQAMADAFQRLGTKQTLDPLAWDFVGKNLFAMAIEGVVFFLFTLLLQYNFFISCRPWSDFELPPLGPEDQDVAKERERVKCGRAQGDILTVRELSKVYKAGRKPAVDRLCLGIPRGECFGLLGVNGAGKTSTFRMLTGDTSVTHGEAFLSGYSVLTDMERVHQLMGYCPQFDAISDLLTGREHLEFYARLRGVPEEFVEKVAQWGVKKLGLTQYSEREAGGYSGGNKRKLSTAISLIGAPPVIFLDEPTTGMDPKAKRFLWNCILSVIKEGRAVILTSHSMEECEALCTRMAIMVNGRFRCLGSVQHLKNRFGDGYTIILRLSEPSEEPCPVDAYIRTAFPGIELKERHQNVLQYQLPSRACSLAHVFDVLSNNSEELGIADYSVSQTTLDQVFVNFAKDQSDDDQLREVCVNGPMEPVQPNRLPEVKPKEAKPNGATQGPSASPKPKPRQKQRQAKPKKEFVASGAQGAGETSGSKDPLTLFLVDNSTQESKV</sequence>
<keyword evidence="7" id="KW-0067">ATP-binding</keyword>
<dbReference type="InterPro" id="IPR003593">
    <property type="entry name" value="AAA+_ATPase"/>
</dbReference>
<dbReference type="InterPro" id="IPR036872">
    <property type="entry name" value="CH_dom_sf"/>
</dbReference>
<evidence type="ECO:0000256" key="4">
    <source>
        <dbReference type="ARBA" id="ARBA00022692"/>
    </source>
</evidence>
<feature type="compositionally biased region" description="Basic residues" evidence="18">
    <location>
        <begin position="2638"/>
        <end position="2648"/>
    </location>
</feature>
<feature type="transmembrane region" description="Helical" evidence="19">
    <location>
        <begin position="2220"/>
        <end position="2242"/>
    </location>
</feature>
<dbReference type="GO" id="GO:0016020">
    <property type="term" value="C:membrane"/>
    <property type="evidence" value="ECO:0007669"/>
    <property type="project" value="UniProtKB-SubCell"/>
</dbReference>
<evidence type="ECO:0000259" key="21">
    <source>
        <dbReference type="PROSITE" id="PS50893"/>
    </source>
</evidence>
<comment type="caution">
    <text evidence="22">The sequence shown here is derived from an EMBL/GenBank/DDBJ whole genome shotgun (WGS) entry which is preliminary data.</text>
</comment>
<evidence type="ECO:0000256" key="12">
    <source>
        <dbReference type="ARBA" id="ARBA00023157"/>
    </source>
</evidence>
<dbReference type="Gene3D" id="3.40.50.300">
    <property type="entry name" value="P-loop containing nucleotide triphosphate hydrolases"/>
    <property type="match status" value="2"/>
</dbReference>
<dbReference type="OrthoDB" id="8061355at2759"/>
<dbReference type="InterPro" id="IPR056264">
    <property type="entry name" value="R2_ABCA1-4-like"/>
</dbReference>
<dbReference type="InterPro" id="IPR017871">
    <property type="entry name" value="ABC_transporter-like_CS"/>
</dbReference>
<evidence type="ECO:0000256" key="14">
    <source>
        <dbReference type="ARBA" id="ARBA00023203"/>
    </source>
</evidence>
<feature type="domain" description="ABC transporter" evidence="21">
    <location>
        <begin position="1168"/>
        <end position="1399"/>
    </location>
</feature>
<keyword evidence="10 19" id="KW-1133">Transmembrane helix</keyword>
<dbReference type="PROSITE" id="PS50021">
    <property type="entry name" value="CH"/>
    <property type="match status" value="1"/>
</dbReference>
<dbReference type="FunFam" id="1.10.418.10:FF:000040">
    <property type="entry name" value="Calponin"/>
    <property type="match status" value="1"/>
</dbReference>
<dbReference type="InterPro" id="IPR027417">
    <property type="entry name" value="P-loop_NTPase"/>
</dbReference>
<evidence type="ECO:0000256" key="15">
    <source>
        <dbReference type="ARBA" id="ARBA00025109"/>
    </source>
</evidence>
<dbReference type="GO" id="GO:0016887">
    <property type="term" value="F:ATP hydrolysis activity"/>
    <property type="evidence" value="ECO:0007669"/>
    <property type="project" value="InterPro"/>
</dbReference>
<protein>
    <recommendedName>
        <fullName evidence="17">Calponin</fullName>
    </recommendedName>
</protein>
<dbReference type="EMBL" id="JAFBMS010000007">
    <property type="protein sequence ID" value="KAG9350749.1"/>
    <property type="molecule type" value="Genomic_DNA"/>
</dbReference>
<evidence type="ECO:0000256" key="1">
    <source>
        <dbReference type="ARBA" id="ARBA00004141"/>
    </source>
</evidence>
<dbReference type="GO" id="GO:0005516">
    <property type="term" value="F:calmodulin binding"/>
    <property type="evidence" value="ECO:0007669"/>
    <property type="project" value="UniProtKB-KW"/>
</dbReference>
<feature type="domain" description="Calponin-homology (CH)" evidence="20">
    <location>
        <begin position="28"/>
        <end position="132"/>
    </location>
</feature>
<dbReference type="GO" id="GO:0140326">
    <property type="term" value="F:ATPase-coupled intramembrane lipid transporter activity"/>
    <property type="evidence" value="ECO:0007669"/>
    <property type="project" value="UniProtKB-EC"/>
</dbReference>
<dbReference type="PROSITE" id="PS50893">
    <property type="entry name" value="ABC_TRANSPORTER_2"/>
    <property type="match status" value="2"/>
</dbReference>